<dbReference type="PANTHER" id="PTHR21363">
    <property type="entry name" value="PREPHENATE DEHYDROGENASE"/>
    <property type="match status" value="1"/>
</dbReference>
<comment type="pathway">
    <text evidence="5">Amino-acid biosynthesis.</text>
</comment>
<sequence length="284" mass="30990">MMNRICIIGVGLIGGSFAAGLKQSSQVGTIVGYGRNEANLIKAQELMVIDEYSLDISEALKDVDLVLIATPVNSFKAILEMIKPYITDQVIVTDVGSTKASVINIAKQVFGHMPKNFIPAHPIAGKEQSGVEAAQADLFNNKRVIITPEDNSNALSVSAVSALWQSVGAKVEVMDADKHDDLLAMTSHLPHMLAFSLMDYLMSSNPDACHYAAGGFKDFSRIASSDAVMWRDICINNPDQIIKHIEGYQESLSSIAHLIKNNQPEELEKLFSDAKSARDNWLKN</sequence>
<evidence type="ECO:0000256" key="5">
    <source>
        <dbReference type="ARBA" id="ARBA00029440"/>
    </source>
</evidence>
<evidence type="ECO:0000256" key="2">
    <source>
        <dbReference type="ARBA" id="ARBA00023002"/>
    </source>
</evidence>
<dbReference type="Gene3D" id="1.10.3660.10">
    <property type="entry name" value="6-phosphogluconate dehydrogenase C-terminal like domain"/>
    <property type="match status" value="1"/>
</dbReference>
<dbReference type="FunFam" id="3.40.50.720:FF:000208">
    <property type="entry name" value="Prephenate dehydrogenase"/>
    <property type="match status" value="1"/>
</dbReference>
<keyword evidence="3" id="KW-0520">NAD</keyword>
<dbReference type="Pfam" id="PF20463">
    <property type="entry name" value="PDH_C"/>
    <property type="match status" value="1"/>
</dbReference>
<dbReference type="GO" id="GO:0006571">
    <property type="term" value="P:tyrosine biosynthetic process"/>
    <property type="evidence" value="ECO:0007669"/>
    <property type="project" value="InterPro"/>
</dbReference>
<dbReference type="InterPro" id="IPR036291">
    <property type="entry name" value="NAD(P)-bd_dom_sf"/>
</dbReference>
<keyword evidence="1" id="KW-0028">Amino-acid biosynthesis</keyword>
<dbReference type="PANTHER" id="PTHR21363:SF0">
    <property type="entry name" value="PREPHENATE DEHYDROGENASE [NADP(+)]"/>
    <property type="match status" value="1"/>
</dbReference>
<accession>A0A1W1D8R5</accession>
<dbReference type="PROSITE" id="PS51176">
    <property type="entry name" value="PDH_ADH"/>
    <property type="match status" value="1"/>
</dbReference>
<evidence type="ECO:0000256" key="4">
    <source>
        <dbReference type="ARBA" id="ARBA00023141"/>
    </source>
</evidence>
<reference evidence="7" key="1">
    <citation type="submission" date="2016-10" db="EMBL/GenBank/DDBJ databases">
        <authorList>
            <person name="de Groot N.N."/>
        </authorList>
    </citation>
    <scope>NUCLEOTIDE SEQUENCE</scope>
</reference>
<dbReference type="SUPFAM" id="SSF51735">
    <property type="entry name" value="NAD(P)-binding Rossmann-fold domains"/>
    <property type="match status" value="1"/>
</dbReference>
<evidence type="ECO:0000313" key="7">
    <source>
        <dbReference type="EMBL" id="SFV77005.1"/>
    </source>
</evidence>
<dbReference type="FunFam" id="1.10.3660.10:FF:000003">
    <property type="entry name" value="Prephenate dehydrogenase"/>
    <property type="match status" value="1"/>
</dbReference>
<dbReference type="GO" id="GO:0008977">
    <property type="term" value="F:prephenate dehydrogenase (NAD+) activity"/>
    <property type="evidence" value="ECO:0007669"/>
    <property type="project" value="InterPro"/>
</dbReference>
<dbReference type="GO" id="GO:0004665">
    <property type="term" value="F:prephenate dehydrogenase (NADP+) activity"/>
    <property type="evidence" value="ECO:0007669"/>
    <property type="project" value="InterPro"/>
</dbReference>
<dbReference type="InterPro" id="IPR003099">
    <property type="entry name" value="Prephen_DH"/>
</dbReference>
<evidence type="ECO:0000256" key="1">
    <source>
        <dbReference type="ARBA" id="ARBA00022605"/>
    </source>
</evidence>
<keyword evidence="2" id="KW-0560">Oxidoreductase</keyword>
<proteinExistence type="predicted"/>
<protein>
    <recommendedName>
        <fullName evidence="6">Prephenate/arogenate dehydrogenase domain-containing protein</fullName>
    </recommendedName>
</protein>
<dbReference type="GO" id="GO:0070403">
    <property type="term" value="F:NAD+ binding"/>
    <property type="evidence" value="ECO:0007669"/>
    <property type="project" value="InterPro"/>
</dbReference>
<dbReference type="InterPro" id="IPR008927">
    <property type="entry name" value="6-PGluconate_DH-like_C_sf"/>
</dbReference>
<organism evidence="7">
    <name type="scientific">hydrothermal vent metagenome</name>
    <dbReference type="NCBI Taxonomy" id="652676"/>
    <lineage>
        <taxon>unclassified sequences</taxon>
        <taxon>metagenomes</taxon>
        <taxon>ecological metagenomes</taxon>
    </lineage>
</organism>
<evidence type="ECO:0000259" key="6">
    <source>
        <dbReference type="PROSITE" id="PS51176"/>
    </source>
</evidence>
<dbReference type="AlphaFoldDB" id="A0A1W1D8R5"/>
<dbReference type="SUPFAM" id="SSF48179">
    <property type="entry name" value="6-phosphogluconate dehydrogenase C-terminal domain-like"/>
    <property type="match status" value="1"/>
</dbReference>
<keyword evidence="4" id="KW-0057">Aromatic amino acid biosynthesis</keyword>
<gene>
    <name evidence="7" type="ORF">MNB_SUP05-4-271</name>
</gene>
<feature type="domain" description="Prephenate/arogenate dehydrogenase" evidence="6">
    <location>
        <begin position="3"/>
        <end position="284"/>
    </location>
</feature>
<evidence type="ECO:0000256" key="3">
    <source>
        <dbReference type="ARBA" id="ARBA00023027"/>
    </source>
</evidence>
<dbReference type="InterPro" id="IPR046825">
    <property type="entry name" value="PDH_C"/>
</dbReference>
<dbReference type="InterPro" id="IPR046826">
    <property type="entry name" value="PDH_N"/>
</dbReference>
<dbReference type="InterPro" id="IPR050812">
    <property type="entry name" value="Preph/Arog_dehydrog"/>
</dbReference>
<dbReference type="Gene3D" id="3.40.50.720">
    <property type="entry name" value="NAD(P)-binding Rossmann-like Domain"/>
    <property type="match status" value="1"/>
</dbReference>
<dbReference type="EMBL" id="FPHR01000015">
    <property type="protein sequence ID" value="SFV77005.1"/>
    <property type="molecule type" value="Genomic_DNA"/>
</dbReference>
<dbReference type="Pfam" id="PF02153">
    <property type="entry name" value="PDH_N"/>
    <property type="match status" value="1"/>
</dbReference>
<name>A0A1W1D8R5_9ZZZZ</name>